<dbReference type="Proteomes" id="UP000675284">
    <property type="component" value="Unassembled WGS sequence"/>
</dbReference>
<dbReference type="InterPro" id="IPR051916">
    <property type="entry name" value="GPI-anchor_lipid_remodeler"/>
</dbReference>
<dbReference type="InterPro" id="IPR005135">
    <property type="entry name" value="Endo/exonuclease/phosphatase"/>
</dbReference>
<reference evidence="3" key="1">
    <citation type="submission" date="2021-04" db="EMBL/GenBank/DDBJ databases">
        <title>Isolation and polyphasic classification of algal microorganism.</title>
        <authorList>
            <person name="Wang S."/>
        </authorList>
    </citation>
    <scope>NUCLEOTIDE SEQUENCE</scope>
    <source>
        <strain evidence="3">720a</strain>
    </source>
</reference>
<evidence type="ECO:0000313" key="4">
    <source>
        <dbReference type="Proteomes" id="UP000675284"/>
    </source>
</evidence>
<dbReference type="AlphaFoldDB" id="A0A941DUY1"/>
<keyword evidence="3" id="KW-0378">Hydrolase</keyword>
<dbReference type="PANTHER" id="PTHR14859:SF15">
    <property type="entry name" value="ENDONUCLEASE_EXONUCLEASE_PHOSPHATASE DOMAIN-CONTAINING PROTEIN"/>
    <property type="match status" value="1"/>
</dbReference>
<keyword evidence="4" id="KW-1185">Reference proteome</keyword>
<gene>
    <name evidence="3" type="ORF">KCX74_07390</name>
</gene>
<evidence type="ECO:0000313" key="3">
    <source>
        <dbReference type="EMBL" id="MBR7795866.1"/>
    </source>
</evidence>
<dbReference type="PANTHER" id="PTHR14859">
    <property type="entry name" value="CALCOFLUOR WHITE HYPERSENSITIVE PROTEIN PRECURSOR"/>
    <property type="match status" value="1"/>
</dbReference>
<protein>
    <submittedName>
        <fullName evidence="3">Endonuclease/exonuclease/phosphatase family protein</fullName>
    </submittedName>
</protein>
<dbReference type="SUPFAM" id="SSF56219">
    <property type="entry name" value="DNase I-like"/>
    <property type="match status" value="1"/>
</dbReference>
<dbReference type="InterPro" id="IPR054470">
    <property type="entry name" value="FIMAH_dom"/>
</dbReference>
<dbReference type="InterPro" id="IPR036691">
    <property type="entry name" value="Endo/exonu/phosph_ase_sf"/>
</dbReference>
<organism evidence="3 4">
    <name type="scientific">Virgibacillus salarius</name>
    <dbReference type="NCBI Taxonomy" id="447199"/>
    <lineage>
        <taxon>Bacteria</taxon>
        <taxon>Bacillati</taxon>
        <taxon>Bacillota</taxon>
        <taxon>Bacilli</taxon>
        <taxon>Bacillales</taxon>
        <taxon>Bacillaceae</taxon>
        <taxon>Virgibacillus</taxon>
    </lineage>
</organism>
<sequence>MAAGRGTDGNYQLERIAETIQETGADIIGLQEVDVHWGARSNYDNTIQLLAEELDMYYYFAPIYDMEPAQGSDHRRQFGVAMLSKYPITNAANRQITRLSTQDPNPEPRLAPGFLEAEITIEGAVVHFYVTHLDYRSNPAIREMQVSDMSAIMLENNYNILVGDMNARPNAEELHPLFQWYDDAWHINDVQGYTYPSTVPNRRIDYIFTSPRMKIDAAQVNMSNASDHLPVTADVTILRENHSYSIRGMKSLIDYYEQRGELTNQQLINRTRLHLDILHYYEEKNRKDKMIKHLDSFVDLLTYQKNHQMISDEAYDVLVSDTEFLRACWSSEK</sequence>
<proteinExistence type="predicted"/>
<keyword evidence="3" id="KW-0255">Endonuclease</keyword>
<evidence type="ECO:0000259" key="1">
    <source>
        <dbReference type="Pfam" id="PF03372"/>
    </source>
</evidence>
<dbReference type="GO" id="GO:0006506">
    <property type="term" value="P:GPI anchor biosynthetic process"/>
    <property type="evidence" value="ECO:0007669"/>
    <property type="project" value="TreeGrafter"/>
</dbReference>
<dbReference type="Pfam" id="PF03372">
    <property type="entry name" value="Exo_endo_phos"/>
    <property type="match status" value="1"/>
</dbReference>
<dbReference type="Pfam" id="PF22888">
    <property type="entry name" value="FIMAH"/>
    <property type="match status" value="1"/>
</dbReference>
<evidence type="ECO:0000259" key="2">
    <source>
        <dbReference type="Pfam" id="PF22888"/>
    </source>
</evidence>
<comment type="caution">
    <text evidence="3">The sequence shown here is derived from an EMBL/GenBank/DDBJ whole genome shotgun (WGS) entry which is preliminary data.</text>
</comment>
<accession>A0A941DUY1</accession>
<dbReference type="EMBL" id="JAGSOT010000017">
    <property type="protein sequence ID" value="MBR7795866.1"/>
    <property type="molecule type" value="Genomic_DNA"/>
</dbReference>
<feature type="domain" description="FIMAH" evidence="2">
    <location>
        <begin position="247"/>
        <end position="326"/>
    </location>
</feature>
<dbReference type="GO" id="GO:0004519">
    <property type="term" value="F:endonuclease activity"/>
    <property type="evidence" value="ECO:0007669"/>
    <property type="project" value="UniProtKB-KW"/>
</dbReference>
<keyword evidence="3" id="KW-0540">Nuclease</keyword>
<dbReference type="Gene3D" id="3.60.10.10">
    <property type="entry name" value="Endonuclease/exonuclease/phosphatase"/>
    <property type="match status" value="1"/>
</dbReference>
<feature type="domain" description="Endonuclease/exonuclease/phosphatase" evidence="1">
    <location>
        <begin position="6"/>
        <end position="228"/>
    </location>
</feature>
<dbReference type="GO" id="GO:0016020">
    <property type="term" value="C:membrane"/>
    <property type="evidence" value="ECO:0007669"/>
    <property type="project" value="GOC"/>
</dbReference>
<name>A0A941DUY1_9BACI</name>